<gene>
    <name evidence="5" type="ORF">WKI299_LOCUS8796</name>
</gene>
<dbReference type="InterPro" id="IPR002934">
    <property type="entry name" value="Polymerase_NTP_transf_dom"/>
</dbReference>
<dbReference type="InterPro" id="IPR035965">
    <property type="entry name" value="PAS-like_dom_sf"/>
</dbReference>
<dbReference type="SUPFAM" id="SSF81301">
    <property type="entry name" value="Nucleotidyltransferase"/>
    <property type="match status" value="1"/>
</dbReference>
<dbReference type="Pfam" id="PF01909">
    <property type="entry name" value="NTP_transf_2"/>
    <property type="match status" value="1"/>
</dbReference>
<dbReference type="PRINTS" id="PR01464">
    <property type="entry name" value="EAGCHANNEL"/>
</dbReference>
<sequence>MLILVSLLVMQKVSLMIVLAQWKNELVKKLFQATDLISRNCQIRVNHPGLPTGLIFPTLEDIDASLYRWRAENYPNLPKTLQDLMIPDAWKLNNQVDPFLLIDEKYIHKTSTNAERMLIFASNWSLTFLSSCIRWHRDGTFSIHPILFQQLYIICDYSNGYMIPCIYCLTSKRDEENLRIFEYEINESNCVSSSDIDQLAQRFDKPDVVQAIILTGSYARNEAGSHSDIDLVRFVSTGSNLLDDGTYVHEKKILINLLIVEPEEYTKWFTDPCEAIKWIAGIRIARAIIDRENFFINGLQTSPRSLMPGSRRGLVAPQNTFLESIIRKCSGAHNAFVLSNAEIVDYPIVYSNDGFTKLSGYLRTDLLSKSSTCNFMYGELTNAETQTKIHDALENCHIEQVEVLLYKKNKTPIWVFMQIAPITNERDVVVLYLCTFTDITALKQPIEIEDAKTSLSKFARIAKSVTRNRSILMNFAAPTTKSITIDPTKPSHLPN</sequence>
<protein>
    <recommendedName>
        <fullName evidence="7">LOV domain-containing protein</fullName>
    </recommendedName>
</protein>
<feature type="domain" description="PAC" evidence="4">
    <location>
        <begin position="399"/>
        <end position="451"/>
    </location>
</feature>
<dbReference type="InterPro" id="IPR000014">
    <property type="entry name" value="PAS"/>
</dbReference>
<keyword evidence="2" id="KW-0732">Signal</keyword>
<feature type="signal peptide" evidence="2">
    <location>
        <begin position="1"/>
        <end position="20"/>
    </location>
</feature>
<dbReference type="NCBIfam" id="TIGR00229">
    <property type="entry name" value="sensory_box"/>
    <property type="match status" value="1"/>
</dbReference>
<dbReference type="PROSITE" id="PS50113">
    <property type="entry name" value="PAC"/>
    <property type="match status" value="1"/>
</dbReference>
<dbReference type="Proteomes" id="UP000663856">
    <property type="component" value="Unassembled WGS sequence"/>
</dbReference>
<dbReference type="InterPro" id="IPR000700">
    <property type="entry name" value="PAS-assoc_C"/>
</dbReference>
<dbReference type="CDD" id="cd05403">
    <property type="entry name" value="NT_KNTase_like"/>
    <property type="match status" value="1"/>
</dbReference>
<evidence type="ECO:0000259" key="4">
    <source>
        <dbReference type="PROSITE" id="PS50113"/>
    </source>
</evidence>
<dbReference type="GO" id="GO:0042391">
    <property type="term" value="P:regulation of membrane potential"/>
    <property type="evidence" value="ECO:0007669"/>
    <property type="project" value="TreeGrafter"/>
</dbReference>
<feature type="domain" description="PAS" evidence="3">
    <location>
        <begin position="348"/>
        <end position="396"/>
    </location>
</feature>
<dbReference type="GO" id="GO:0008076">
    <property type="term" value="C:voltage-gated potassium channel complex"/>
    <property type="evidence" value="ECO:0007669"/>
    <property type="project" value="TreeGrafter"/>
</dbReference>
<dbReference type="PANTHER" id="PTHR10217">
    <property type="entry name" value="VOLTAGE AND LIGAND GATED POTASSIUM CHANNEL"/>
    <property type="match status" value="1"/>
</dbReference>
<dbReference type="Gene3D" id="3.30.460.10">
    <property type="entry name" value="Beta Polymerase, domain 2"/>
    <property type="match status" value="1"/>
</dbReference>
<dbReference type="AlphaFoldDB" id="A0A816P4D5"/>
<keyword evidence="1" id="KW-0112">Calmodulin-binding</keyword>
<evidence type="ECO:0000259" key="3">
    <source>
        <dbReference type="PROSITE" id="PS50112"/>
    </source>
</evidence>
<feature type="non-terminal residue" evidence="5">
    <location>
        <position position="1"/>
    </location>
</feature>
<dbReference type="FunFam" id="3.30.450.20:FF:000009">
    <property type="entry name" value="Potassium voltage-gated channel subfamily H member 1"/>
    <property type="match status" value="1"/>
</dbReference>
<dbReference type="InterPro" id="IPR003949">
    <property type="entry name" value="K_chnl_volt-dep_EAG"/>
</dbReference>
<organism evidence="5 6">
    <name type="scientific">Rotaria magnacalcarata</name>
    <dbReference type="NCBI Taxonomy" id="392030"/>
    <lineage>
        <taxon>Eukaryota</taxon>
        <taxon>Metazoa</taxon>
        <taxon>Spiralia</taxon>
        <taxon>Gnathifera</taxon>
        <taxon>Rotifera</taxon>
        <taxon>Eurotatoria</taxon>
        <taxon>Bdelloidea</taxon>
        <taxon>Philodinida</taxon>
        <taxon>Philodinidae</taxon>
        <taxon>Rotaria</taxon>
    </lineage>
</organism>
<dbReference type="InterPro" id="IPR050818">
    <property type="entry name" value="KCNH_animal-type"/>
</dbReference>
<dbReference type="GO" id="GO:0016779">
    <property type="term" value="F:nucleotidyltransferase activity"/>
    <property type="evidence" value="ECO:0007669"/>
    <property type="project" value="InterPro"/>
</dbReference>
<dbReference type="SUPFAM" id="SSF55785">
    <property type="entry name" value="PYP-like sensor domain (PAS domain)"/>
    <property type="match status" value="1"/>
</dbReference>
<dbReference type="InterPro" id="IPR001610">
    <property type="entry name" value="PAC"/>
</dbReference>
<dbReference type="PANTHER" id="PTHR10217:SF435">
    <property type="entry name" value="POTASSIUM VOLTAGE-GATED CHANNEL PROTEIN EAG"/>
    <property type="match status" value="1"/>
</dbReference>
<dbReference type="GO" id="GO:0005516">
    <property type="term" value="F:calmodulin binding"/>
    <property type="evidence" value="ECO:0007669"/>
    <property type="project" value="UniProtKB-KW"/>
</dbReference>
<feature type="chain" id="PRO_5032609726" description="LOV domain-containing protein" evidence="2">
    <location>
        <begin position="21"/>
        <end position="495"/>
    </location>
</feature>
<dbReference type="CDD" id="cd00130">
    <property type="entry name" value="PAS"/>
    <property type="match status" value="1"/>
</dbReference>
<dbReference type="InterPro" id="IPR043519">
    <property type="entry name" value="NT_sf"/>
</dbReference>
<comment type="caution">
    <text evidence="5">The sequence shown here is derived from an EMBL/GenBank/DDBJ whole genome shotgun (WGS) entry which is preliminary data.</text>
</comment>
<reference evidence="5" key="1">
    <citation type="submission" date="2021-02" db="EMBL/GenBank/DDBJ databases">
        <authorList>
            <person name="Nowell W R."/>
        </authorList>
    </citation>
    <scope>NUCLEOTIDE SEQUENCE</scope>
</reference>
<proteinExistence type="predicted"/>
<evidence type="ECO:0000256" key="1">
    <source>
        <dbReference type="ARBA" id="ARBA00022860"/>
    </source>
</evidence>
<dbReference type="Pfam" id="PF13426">
    <property type="entry name" value="PAS_9"/>
    <property type="match status" value="1"/>
</dbReference>
<name>A0A816P4D5_9BILA</name>
<dbReference type="PROSITE" id="PS50112">
    <property type="entry name" value="PAS"/>
    <property type="match status" value="1"/>
</dbReference>
<evidence type="ECO:0000256" key="2">
    <source>
        <dbReference type="SAM" id="SignalP"/>
    </source>
</evidence>
<evidence type="ECO:0008006" key="7">
    <source>
        <dbReference type="Google" id="ProtNLM"/>
    </source>
</evidence>
<dbReference type="EMBL" id="CAJNRF010002839">
    <property type="protein sequence ID" value="CAF2043704.1"/>
    <property type="molecule type" value="Genomic_DNA"/>
</dbReference>
<dbReference type="GO" id="GO:0005249">
    <property type="term" value="F:voltage-gated potassium channel activity"/>
    <property type="evidence" value="ECO:0007669"/>
    <property type="project" value="InterPro"/>
</dbReference>
<dbReference type="Gene3D" id="3.30.450.20">
    <property type="entry name" value="PAS domain"/>
    <property type="match status" value="1"/>
</dbReference>
<accession>A0A816P4D5</accession>
<evidence type="ECO:0000313" key="6">
    <source>
        <dbReference type="Proteomes" id="UP000663856"/>
    </source>
</evidence>
<dbReference type="SMART" id="SM00086">
    <property type="entry name" value="PAC"/>
    <property type="match status" value="1"/>
</dbReference>
<evidence type="ECO:0000313" key="5">
    <source>
        <dbReference type="EMBL" id="CAF2043704.1"/>
    </source>
</evidence>